<proteinExistence type="predicted"/>
<gene>
    <name evidence="1" type="ORF">ARTHRO_11465</name>
</gene>
<protein>
    <submittedName>
        <fullName evidence="1">Uncharacterized protein</fullName>
    </submittedName>
</protein>
<keyword evidence="2" id="KW-1185">Reference proteome</keyword>
<name>A0A9P1KC97_9CYAN</name>
<reference evidence="1 2" key="1">
    <citation type="submission" date="2014-02" db="EMBL/GenBank/DDBJ databases">
        <authorList>
            <person name="Genoscope - CEA"/>
        </authorList>
    </citation>
    <scope>NUCLEOTIDE SEQUENCE [LARGE SCALE GENOMIC DNA]</scope>
    <source>
        <strain evidence="1 2">PCC 8005</strain>
    </source>
</reference>
<dbReference type="AlphaFoldDB" id="A0A9P1KC97"/>
<dbReference type="EMBL" id="FO818640">
    <property type="protein sequence ID" value="CDM93792.1"/>
    <property type="molecule type" value="Genomic_DNA"/>
</dbReference>
<evidence type="ECO:0000313" key="1">
    <source>
        <dbReference type="EMBL" id="CDM93792.1"/>
    </source>
</evidence>
<accession>A0A9P1KC97</accession>
<evidence type="ECO:0000313" key="2">
    <source>
        <dbReference type="Proteomes" id="UP000032946"/>
    </source>
</evidence>
<dbReference type="Proteomes" id="UP000032946">
    <property type="component" value="Chromosome"/>
</dbReference>
<organism evidence="1 2">
    <name type="scientific">Limnospira indica PCC 8005</name>
    <dbReference type="NCBI Taxonomy" id="376219"/>
    <lineage>
        <taxon>Bacteria</taxon>
        <taxon>Bacillati</taxon>
        <taxon>Cyanobacteriota</taxon>
        <taxon>Cyanophyceae</taxon>
        <taxon>Oscillatoriophycideae</taxon>
        <taxon>Oscillatoriales</taxon>
        <taxon>Sirenicapillariaceae</taxon>
        <taxon>Limnospira</taxon>
    </lineage>
</organism>
<sequence length="40" mass="4354">MAGVAKWLRQRIVVPPLVGSNPIVRPEVYHLILAAIAGFT</sequence>